<dbReference type="EMBL" id="BMAW01022120">
    <property type="protein sequence ID" value="GFT76339.1"/>
    <property type="molecule type" value="Genomic_DNA"/>
</dbReference>
<feature type="coiled-coil region" evidence="1">
    <location>
        <begin position="23"/>
        <end position="50"/>
    </location>
</feature>
<comment type="caution">
    <text evidence="3">The sequence shown here is derived from an EMBL/GenBank/DDBJ whole genome shotgun (WGS) entry which is preliminary data.</text>
</comment>
<dbReference type="Proteomes" id="UP000887013">
    <property type="component" value="Unassembled WGS sequence"/>
</dbReference>
<accession>A0A8X6U427</accession>
<keyword evidence="4" id="KW-1185">Reference proteome</keyword>
<protein>
    <recommendedName>
        <fullName evidence="5">Peptidase aspartic putative domain-containing protein</fullName>
    </recommendedName>
</protein>
<evidence type="ECO:0000313" key="4">
    <source>
        <dbReference type="Proteomes" id="UP000887013"/>
    </source>
</evidence>
<gene>
    <name evidence="3" type="ORF">NPIL_72961</name>
</gene>
<evidence type="ECO:0008006" key="5">
    <source>
        <dbReference type="Google" id="ProtNLM"/>
    </source>
</evidence>
<evidence type="ECO:0000256" key="2">
    <source>
        <dbReference type="SAM" id="MobiDB-lite"/>
    </source>
</evidence>
<proteinExistence type="predicted"/>
<keyword evidence="1" id="KW-0175">Coiled coil</keyword>
<name>A0A8X6U427_NEPPI</name>
<organism evidence="3 4">
    <name type="scientific">Nephila pilipes</name>
    <name type="common">Giant wood spider</name>
    <name type="synonym">Nephila maculata</name>
    <dbReference type="NCBI Taxonomy" id="299642"/>
    <lineage>
        <taxon>Eukaryota</taxon>
        <taxon>Metazoa</taxon>
        <taxon>Ecdysozoa</taxon>
        <taxon>Arthropoda</taxon>
        <taxon>Chelicerata</taxon>
        <taxon>Arachnida</taxon>
        <taxon>Araneae</taxon>
        <taxon>Araneomorphae</taxon>
        <taxon>Entelegynae</taxon>
        <taxon>Araneoidea</taxon>
        <taxon>Nephilidae</taxon>
        <taxon>Nephila</taxon>
    </lineage>
</organism>
<reference evidence="3" key="1">
    <citation type="submission" date="2020-08" db="EMBL/GenBank/DDBJ databases">
        <title>Multicomponent nature underlies the extraordinary mechanical properties of spider dragline silk.</title>
        <authorList>
            <person name="Kono N."/>
            <person name="Nakamura H."/>
            <person name="Mori M."/>
            <person name="Yoshida Y."/>
            <person name="Ohtoshi R."/>
            <person name="Malay A.D."/>
            <person name="Moran D.A.P."/>
            <person name="Tomita M."/>
            <person name="Numata K."/>
            <person name="Arakawa K."/>
        </authorList>
    </citation>
    <scope>NUCLEOTIDE SEQUENCE</scope>
</reference>
<evidence type="ECO:0000313" key="3">
    <source>
        <dbReference type="EMBL" id="GFT76339.1"/>
    </source>
</evidence>
<sequence length="190" mass="21829">MGSLRNLHGKLISFDLPQRWRDIEEMEMDLDDAYNRLKELEQTVNSCYSKHSCFVCGKHHRTLLHGERDDLEPKRNRYSDTHPTETHYLKGDESGTEGKREENSTVYQTLRNMLKQPNRAVLWSTVSAFIEDAQGRRIKIRCILDNGSNINCSTSECAEILELKRKPVPVSGLNGSTHCVKAKINSYTQC</sequence>
<feature type="region of interest" description="Disordered" evidence="2">
    <location>
        <begin position="67"/>
        <end position="102"/>
    </location>
</feature>
<dbReference type="OrthoDB" id="8065733at2759"/>
<dbReference type="AlphaFoldDB" id="A0A8X6U427"/>
<evidence type="ECO:0000256" key="1">
    <source>
        <dbReference type="SAM" id="Coils"/>
    </source>
</evidence>